<proteinExistence type="predicted"/>
<name>A0AAW1CZY0_9HEMI</name>
<dbReference type="AlphaFoldDB" id="A0AAW1CZY0"/>
<sequence>MAPSFWLEITDWKKENTLRSLESLKYFDNEADLDIKKINSKINFFLKKIPFIYYDAFKLFSNFIKSYDCDDNEILSSRSVISRIMNTPFEINRGRRKWIIKAKLFKNNAIYLYYDREEEEYLSEDIAKQYEILKRYLFVKYPVNYYRNETSVFDEIFGRIAFIDLEIGKLYYTTEISGVISDSKITNIDELNEATYIYCDIFEDGKFSQDVINYNPIWWSKAKLTNAEQFIIASYDKHNNCLKKILKFNMNEFEDKRRYENLWSPDAAWNFLNNFIQFVRNSVNCVSDEIKNKCIWKYESFQDKRPFVTCEILFNVSENGDEVLIPLMFDEAHFP</sequence>
<evidence type="ECO:0000313" key="2">
    <source>
        <dbReference type="Proteomes" id="UP001461498"/>
    </source>
</evidence>
<protein>
    <submittedName>
        <fullName evidence="1">Uncharacterized protein</fullName>
    </submittedName>
</protein>
<accession>A0AAW1CZY0</accession>
<dbReference type="EMBL" id="JAPXFL010000007">
    <property type="protein sequence ID" value="KAK9504016.1"/>
    <property type="molecule type" value="Genomic_DNA"/>
</dbReference>
<organism evidence="1 2">
    <name type="scientific">Rhynocoris fuscipes</name>
    <dbReference type="NCBI Taxonomy" id="488301"/>
    <lineage>
        <taxon>Eukaryota</taxon>
        <taxon>Metazoa</taxon>
        <taxon>Ecdysozoa</taxon>
        <taxon>Arthropoda</taxon>
        <taxon>Hexapoda</taxon>
        <taxon>Insecta</taxon>
        <taxon>Pterygota</taxon>
        <taxon>Neoptera</taxon>
        <taxon>Paraneoptera</taxon>
        <taxon>Hemiptera</taxon>
        <taxon>Heteroptera</taxon>
        <taxon>Panheteroptera</taxon>
        <taxon>Cimicomorpha</taxon>
        <taxon>Reduviidae</taxon>
        <taxon>Harpactorinae</taxon>
        <taxon>Harpactorini</taxon>
        <taxon>Rhynocoris</taxon>
    </lineage>
</organism>
<reference evidence="1 2" key="1">
    <citation type="submission" date="2022-12" db="EMBL/GenBank/DDBJ databases">
        <title>Chromosome-level genome assembly of true bugs.</title>
        <authorList>
            <person name="Ma L."/>
            <person name="Li H."/>
        </authorList>
    </citation>
    <scope>NUCLEOTIDE SEQUENCE [LARGE SCALE GENOMIC DNA]</scope>
    <source>
        <strain evidence="1">Lab_2022b</strain>
    </source>
</reference>
<dbReference type="Proteomes" id="UP001461498">
    <property type="component" value="Unassembled WGS sequence"/>
</dbReference>
<gene>
    <name evidence="1" type="ORF">O3M35_010460</name>
</gene>
<evidence type="ECO:0000313" key="1">
    <source>
        <dbReference type="EMBL" id="KAK9504016.1"/>
    </source>
</evidence>
<comment type="caution">
    <text evidence="1">The sequence shown here is derived from an EMBL/GenBank/DDBJ whole genome shotgun (WGS) entry which is preliminary data.</text>
</comment>
<keyword evidence="2" id="KW-1185">Reference proteome</keyword>